<sequence length="109" mass="11787">MDRVRASPSPSTLQESPGHNSPGSTLLLGLKRVSVRLVDCRKTPWQSGTVREGHGDLISSSKNNGGTPLTLVLSVGVAYLGSLSHMMLLKKQRRVSPDQNISRNPSREV</sequence>
<reference evidence="4" key="1">
    <citation type="submission" date="2025-08" db="UniProtKB">
        <authorList>
            <consortium name="RefSeq"/>
        </authorList>
    </citation>
    <scope>IDENTIFICATION</scope>
</reference>
<keyword evidence="2" id="KW-0812">Transmembrane</keyword>
<feature type="transmembrane region" description="Helical" evidence="2">
    <location>
        <begin position="69"/>
        <end position="89"/>
    </location>
</feature>
<feature type="region of interest" description="Disordered" evidence="1">
    <location>
        <begin position="1"/>
        <end position="26"/>
    </location>
</feature>
<keyword evidence="2" id="KW-0472">Membrane</keyword>
<evidence type="ECO:0000313" key="4">
    <source>
        <dbReference type="RefSeq" id="XP_045571697.1"/>
    </source>
</evidence>
<accession>A0ABM3EKX6</accession>
<dbReference type="Proteomes" id="UP001652741">
    <property type="component" value="Chromosome ssa03"/>
</dbReference>
<evidence type="ECO:0000256" key="1">
    <source>
        <dbReference type="SAM" id="MobiDB-lite"/>
    </source>
</evidence>
<name>A0ABM3EKX6_SALSA</name>
<dbReference type="RefSeq" id="XP_045571697.1">
    <property type="nucleotide sequence ID" value="XM_045715741.1"/>
</dbReference>
<keyword evidence="3" id="KW-1185">Reference proteome</keyword>
<feature type="compositionally biased region" description="Polar residues" evidence="1">
    <location>
        <begin position="8"/>
        <end position="24"/>
    </location>
</feature>
<organism evidence="3 4">
    <name type="scientific">Salmo salar</name>
    <name type="common">Atlantic salmon</name>
    <dbReference type="NCBI Taxonomy" id="8030"/>
    <lineage>
        <taxon>Eukaryota</taxon>
        <taxon>Metazoa</taxon>
        <taxon>Chordata</taxon>
        <taxon>Craniata</taxon>
        <taxon>Vertebrata</taxon>
        <taxon>Euteleostomi</taxon>
        <taxon>Actinopterygii</taxon>
        <taxon>Neopterygii</taxon>
        <taxon>Teleostei</taxon>
        <taxon>Protacanthopterygii</taxon>
        <taxon>Salmoniformes</taxon>
        <taxon>Salmonidae</taxon>
        <taxon>Salmoninae</taxon>
        <taxon>Salmo</taxon>
    </lineage>
</organism>
<proteinExistence type="predicted"/>
<evidence type="ECO:0000256" key="2">
    <source>
        <dbReference type="SAM" id="Phobius"/>
    </source>
</evidence>
<protein>
    <submittedName>
        <fullName evidence="4">Uncharacterized protein isoform X3</fullName>
    </submittedName>
</protein>
<dbReference type="GeneID" id="106601477"/>
<evidence type="ECO:0000313" key="3">
    <source>
        <dbReference type="Proteomes" id="UP001652741"/>
    </source>
</evidence>
<gene>
    <name evidence="4" type="primary">LOC106601477</name>
</gene>
<keyword evidence="2" id="KW-1133">Transmembrane helix</keyword>